<accession>A0A7J9JET8</accession>
<dbReference type="EMBL" id="JABFAE010000007">
    <property type="protein sequence ID" value="MBA0832926.1"/>
    <property type="molecule type" value="Genomic_DNA"/>
</dbReference>
<keyword evidence="2" id="KW-1185">Reference proteome</keyword>
<feature type="non-terminal residue" evidence="1">
    <location>
        <position position="59"/>
    </location>
</feature>
<name>A0A7J9JET8_9ROSI</name>
<comment type="caution">
    <text evidence="1">The sequence shown here is derived from an EMBL/GenBank/DDBJ whole genome shotgun (WGS) entry which is preliminary data.</text>
</comment>
<proteinExistence type="predicted"/>
<sequence length="59" mass="6595">MNYGGEEARFTELGSDTKEILIGMVDTKKRQMFSVSSIVSHIEDSKDSINSHSLYVAIE</sequence>
<evidence type="ECO:0000313" key="2">
    <source>
        <dbReference type="Proteomes" id="UP000593575"/>
    </source>
</evidence>
<dbReference type="Proteomes" id="UP000593575">
    <property type="component" value="Unassembled WGS sequence"/>
</dbReference>
<dbReference type="AlphaFoldDB" id="A0A7J9JET8"/>
<organism evidence="1 2">
    <name type="scientific">Gossypium armourianum</name>
    <dbReference type="NCBI Taxonomy" id="34283"/>
    <lineage>
        <taxon>Eukaryota</taxon>
        <taxon>Viridiplantae</taxon>
        <taxon>Streptophyta</taxon>
        <taxon>Embryophyta</taxon>
        <taxon>Tracheophyta</taxon>
        <taxon>Spermatophyta</taxon>
        <taxon>Magnoliopsida</taxon>
        <taxon>eudicotyledons</taxon>
        <taxon>Gunneridae</taxon>
        <taxon>Pentapetalae</taxon>
        <taxon>rosids</taxon>
        <taxon>malvids</taxon>
        <taxon>Malvales</taxon>
        <taxon>Malvaceae</taxon>
        <taxon>Malvoideae</taxon>
        <taxon>Gossypium</taxon>
    </lineage>
</organism>
<gene>
    <name evidence="1" type="ORF">Goarm_017280</name>
</gene>
<reference evidence="1 2" key="1">
    <citation type="journal article" date="2019" name="Genome Biol. Evol.">
        <title>Insights into the evolution of the New World diploid cottons (Gossypium, subgenus Houzingenia) based on genome sequencing.</title>
        <authorList>
            <person name="Grover C.E."/>
            <person name="Arick M.A. 2nd"/>
            <person name="Thrash A."/>
            <person name="Conover J.L."/>
            <person name="Sanders W.S."/>
            <person name="Peterson D.G."/>
            <person name="Frelichowski J.E."/>
            <person name="Scheffler J.A."/>
            <person name="Scheffler B.E."/>
            <person name="Wendel J.F."/>
        </authorList>
    </citation>
    <scope>NUCLEOTIDE SEQUENCE [LARGE SCALE GENOMIC DNA]</scope>
    <source>
        <strain evidence="1">6</strain>
        <tissue evidence="1">Leaf</tissue>
    </source>
</reference>
<evidence type="ECO:0000313" key="1">
    <source>
        <dbReference type="EMBL" id="MBA0832926.1"/>
    </source>
</evidence>
<protein>
    <submittedName>
        <fullName evidence="1">Uncharacterized protein</fullName>
    </submittedName>
</protein>